<keyword evidence="11 17" id="KW-0472">Membrane</keyword>
<comment type="miscellaneous">
    <text evidence="17">Bacitracin is thought to be involved in the inhibition of peptidoglycan synthesis by sequestering undecaprenyl diphosphate, thereby reducing the pool of lipid carrier available.</text>
</comment>
<dbReference type="HAMAP" id="MF_01006">
    <property type="entry name" value="Undec_diphosphatase"/>
    <property type="match status" value="1"/>
</dbReference>
<keyword evidence="5 17" id="KW-1003">Cell membrane</keyword>
<comment type="subcellular location">
    <subcellularLocation>
        <location evidence="1 17">Cell membrane</location>
        <topology evidence="1 17">Multi-pass membrane protein</topology>
    </subcellularLocation>
</comment>
<dbReference type="PANTHER" id="PTHR30622">
    <property type="entry name" value="UNDECAPRENYL-DIPHOSPHATASE"/>
    <property type="match status" value="1"/>
</dbReference>
<comment type="catalytic activity">
    <reaction evidence="16 17">
        <text>di-trans,octa-cis-undecaprenyl diphosphate + H2O = di-trans,octa-cis-undecaprenyl phosphate + phosphate + H(+)</text>
        <dbReference type="Rhea" id="RHEA:28094"/>
        <dbReference type="ChEBI" id="CHEBI:15377"/>
        <dbReference type="ChEBI" id="CHEBI:15378"/>
        <dbReference type="ChEBI" id="CHEBI:43474"/>
        <dbReference type="ChEBI" id="CHEBI:58405"/>
        <dbReference type="ChEBI" id="CHEBI:60392"/>
        <dbReference type="EC" id="3.6.1.27"/>
    </reaction>
</comment>
<proteinExistence type="inferred from homology"/>
<dbReference type="GO" id="GO:0009252">
    <property type="term" value="P:peptidoglycan biosynthetic process"/>
    <property type="evidence" value="ECO:0007669"/>
    <property type="project" value="UniProtKB-KW"/>
</dbReference>
<evidence type="ECO:0000256" key="9">
    <source>
        <dbReference type="ARBA" id="ARBA00022984"/>
    </source>
</evidence>
<evidence type="ECO:0000256" key="18">
    <source>
        <dbReference type="SAM" id="SignalP"/>
    </source>
</evidence>
<feature type="transmembrane region" description="Helical" evidence="17">
    <location>
        <begin position="300"/>
        <end position="319"/>
    </location>
</feature>
<dbReference type="GO" id="GO:0046677">
    <property type="term" value="P:response to antibiotic"/>
    <property type="evidence" value="ECO:0007669"/>
    <property type="project" value="UniProtKB-UniRule"/>
</dbReference>
<evidence type="ECO:0000256" key="15">
    <source>
        <dbReference type="ARBA" id="ARBA00032932"/>
    </source>
</evidence>
<dbReference type="EC" id="3.6.1.27" evidence="3 17"/>
<dbReference type="STRING" id="1781255.BH720_12155"/>
<feature type="chain" id="PRO_5009184323" description="Undecaprenyl-diphosphatase" evidence="18">
    <location>
        <begin position="31"/>
        <end position="322"/>
    </location>
</feature>
<organism evidence="19">
    <name type="scientific">Desertifilum tharense IPPAS B-1220</name>
    <dbReference type="NCBI Taxonomy" id="1781255"/>
    <lineage>
        <taxon>Bacteria</taxon>
        <taxon>Bacillati</taxon>
        <taxon>Cyanobacteriota</taxon>
        <taxon>Cyanophyceae</taxon>
        <taxon>Desertifilales</taxon>
        <taxon>Desertifilaceae</taxon>
        <taxon>Desertifilum</taxon>
    </lineage>
</organism>
<comment type="function">
    <text evidence="17">Catalyzes the dephosphorylation of undecaprenyl diphosphate (UPP). Confers resistance to bacitracin.</text>
</comment>
<dbReference type="GO" id="GO:0008360">
    <property type="term" value="P:regulation of cell shape"/>
    <property type="evidence" value="ECO:0007669"/>
    <property type="project" value="UniProtKB-KW"/>
</dbReference>
<comment type="similarity">
    <text evidence="2 17">Belongs to the UppP family.</text>
</comment>
<dbReference type="GO" id="GO:0071555">
    <property type="term" value="P:cell wall organization"/>
    <property type="evidence" value="ECO:0007669"/>
    <property type="project" value="UniProtKB-KW"/>
</dbReference>
<evidence type="ECO:0000256" key="14">
    <source>
        <dbReference type="ARBA" id="ARBA00032707"/>
    </source>
</evidence>
<keyword evidence="6 17" id="KW-0812">Transmembrane</keyword>
<evidence type="ECO:0000313" key="19">
    <source>
        <dbReference type="EMBL" id="OEJ74856.1"/>
    </source>
</evidence>
<evidence type="ECO:0000256" key="7">
    <source>
        <dbReference type="ARBA" id="ARBA00022801"/>
    </source>
</evidence>
<feature type="transmembrane region" description="Helical" evidence="17">
    <location>
        <begin position="269"/>
        <end position="288"/>
    </location>
</feature>
<evidence type="ECO:0000256" key="10">
    <source>
        <dbReference type="ARBA" id="ARBA00022989"/>
    </source>
</evidence>
<feature type="transmembrane region" description="Helical" evidence="17">
    <location>
        <begin position="163"/>
        <end position="180"/>
    </location>
</feature>
<reference evidence="19" key="1">
    <citation type="submission" date="2016-09" db="EMBL/GenBank/DDBJ databases">
        <title>Draft genome of thermotolerant cyanobacterium Desertifilum sp. strain IPPAS B-1220.</title>
        <authorList>
            <person name="Sinetova M.A."/>
            <person name="Bolakhan K."/>
            <person name="Zayadan B.K."/>
            <person name="Mironov K.S."/>
            <person name="Ustinova V."/>
            <person name="Kupriyanova E.V."/>
            <person name="Sidorov R.A."/>
            <person name="Skrypnik A.N."/>
            <person name="Gogoleva N.E."/>
            <person name="Gogolev Y.V."/>
            <person name="Los D.A."/>
        </authorList>
    </citation>
    <scope>NUCLEOTIDE SEQUENCE [LARGE SCALE GENOMIC DNA]</scope>
    <source>
        <strain evidence="19">IPPAS B-1220</strain>
    </source>
</reference>
<evidence type="ECO:0000256" key="17">
    <source>
        <dbReference type="HAMAP-Rule" id="MF_01006"/>
    </source>
</evidence>
<evidence type="ECO:0000256" key="8">
    <source>
        <dbReference type="ARBA" id="ARBA00022960"/>
    </source>
</evidence>
<feature type="transmembrane region" description="Helical" evidence="17">
    <location>
        <begin position="85"/>
        <end position="104"/>
    </location>
</feature>
<dbReference type="OrthoDB" id="9808289at2"/>
<protein>
    <recommendedName>
        <fullName evidence="4 17">Undecaprenyl-diphosphatase</fullName>
        <ecNumber evidence="3 17">3.6.1.27</ecNumber>
    </recommendedName>
    <alternativeName>
        <fullName evidence="15 17">Bacitracin resistance protein</fullName>
    </alternativeName>
    <alternativeName>
        <fullName evidence="14 17">Undecaprenyl pyrophosphate phosphatase</fullName>
    </alternativeName>
</protein>
<dbReference type="Pfam" id="PF02673">
    <property type="entry name" value="BacA"/>
    <property type="match status" value="1"/>
</dbReference>
<dbReference type="GO" id="GO:0005886">
    <property type="term" value="C:plasma membrane"/>
    <property type="evidence" value="ECO:0007669"/>
    <property type="project" value="UniProtKB-SubCell"/>
</dbReference>
<evidence type="ECO:0000256" key="11">
    <source>
        <dbReference type="ARBA" id="ARBA00023136"/>
    </source>
</evidence>
<evidence type="ECO:0000256" key="3">
    <source>
        <dbReference type="ARBA" id="ARBA00012374"/>
    </source>
</evidence>
<keyword evidence="7 17" id="KW-0378">Hydrolase</keyword>
<keyword evidence="12 17" id="KW-0046">Antibiotic resistance</keyword>
<keyword evidence="18" id="KW-0732">Signal</keyword>
<sequence length="322" mass="35008">MTRNQALKLTSLATFTALFLLGLEAWKATAQVPPTAEISPLSEQMNIWQAAFLGMVQGLTEFIPISSTAHLKAIPVFLGWGDPGVTFTAVIQLGSIGAVLWYFWRDLVQITQGAWGAIQRRDYEHQDYQMALGIGLGTLPILFFGGLLKIFVPDYDNSPLRSMAAIAGASILMSLLLGIAERLGKRKRNFTDLNVWDGINMGLAQVLALMPGVSRSGSTITAGLFIGLERATAARFSFLLGLPAITLAGIVEFVGVLKDGFATNSLANVFIGLVSAAIFSYLSIVWLIRFLQTRSTWLFIWYRLIFGVVILSAIATGLIENS</sequence>
<evidence type="ECO:0000256" key="1">
    <source>
        <dbReference type="ARBA" id="ARBA00004651"/>
    </source>
</evidence>
<keyword evidence="8 17" id="KW-0133">Cell shape</keyword>
<feature type="transmembrane region" description="Helical" evidence="17">
    <location>
        <begin position="236"/>
        <end position="257"/>
    </location>
</feature>
<accession>A0A1E5QJI2</accession>
<evidence type="ECO:0000256" key="6">
    <source>
        <dbReference type="ARBA" id="ARBA00022692"/>
    </source>
</evidence>
<evidence type="ECO:0000256" key="4">
    <source>
        <dbReference type="ARBA" id="ARBA00021581"/>
    </source>
</evidence>
<evidence type="ECO:0000256" key="12">
    <source>
        <dbReference type="ARBA" id="ARBA00023251"/>
    </source>
</evidence>
<dbReference type="EMBL" id="MJGC01000059">
    <property type="protein sequence ID" value="OEJ74856.1"/>
    <property type="molecule type" value="Genomic_DNA"/>
</dbReference>
<gene>
    <name evidence="17" type="primary">uppP</name>
    <name evidence="19" type="ORF">BH720_12155</name>
</gene>
<feature type="signal peptide" evidence="18">
    <location>
        <begin position="1"/>
        <end position="30"/>
    </location>
</feature>
<dbReference type="PANTHER" id="PTHR30622:SF4">
    <property type="entry name" value="UNDECAPRENYL-DIPHOSPHATASE"/>
    <property type="match status" value="1"/>
</dbReference>
<dbReference type="NCBIfam" id="NF001394">
    <property type="entry name" value="PRK00281.2-5"/>
    <property type="match status" value="1"/>
</dbReference>
<comment type="caution">
    <text evidence="19">The sequence shown here is derived from an EMBL/GenBank/DDBJ whole genome shotgun (WGS) entry which is preliminary data.</text>
</comment>
<dbReference type="RefSeq" id="WP_069967480.1">
    <property type="nucleotide sequence ID" value="NZ_CM124774.1"/>
</dbReference>
<keyword evidence="9 17" id="KW-0573">Peptidoglycan synthesis</keyword>
<dbReference type="InterPro" id="IPR003824">
    <property type="entry name" value="UppP"/>
</dbReference>
<feature type="transmembrane region" description="Helical" evidence="17">
    <location>
        <begin position="130"/>
        <end position="151"/>
    </location>
</feature>
<evidence type="ECO:0000256" key="13">
    <source>
        <dbReference type="ARBA" id="ARBA00023316"/>
    </source>
</evidence>
<dbReference type="NCBIfam" id="TIGR00753">
    <property type="entry name" value="undec_PP_bacA"/>
    <property type="match status" value="1"/>
</dbReference>
<dbReference type="AlphaFoldDB" id="A0A1E5QJI2"/>
<evidence type="ECO:0000256" key="16">
    <source>
        <dbReference type="ARBA" id="ARBA00047594"/>
    </source>
</evidence>
<dbReference type="GO" id="GO:0050380">
    <property type="term" value="F:undecaprenyl-diphosphatase activity"/>
    <property type="evidence" value="ECO:0007669"/>
    <property type="project" value="UniProtKB-UniRule"/>
</dbReference>
<evidence type="ECO:0000256" key="2">
    <source>
        <dbReference type="ARBA" id="ARBA00010621"/>
    </source>
</evidence>
<keyword evidence="13 17" id="KW-0961">Cell wall biogenesis/degradation</keyword>
<keyword evidence="10 17" id="KW-1133">Transmembrane helix</keyword>
<evidence type="ECO:0000256" key="5">
    <source>
        <dbReference type="ARBA" id="ARBA00022475"/>
    </source>
</evidence>
<name>A0A1E5QJI2_9CYAN</name>